<feature type="region of interest" description="Disordered" evidence="1">
    <location>
        <begin position="328"/>
        <end position="348"/>
    </location>
</feature>
<dbReference type="Proteomes" id="UP000660729">
    <property type="component" value="Unassembled WGS sequence"/>
</dbReference>
<feature type="compositionally biased region" description="Low complexity" evidence="1">
    <location>
        <begin position="362"/>
        <end position="375"/>
    </location>
</feature>
<dbReference type="OrthoDB" id="5409998at2759"/>
<feature type="compositionally biased region" description="Polar residues" evidence="1">
    <location>
        <begin position="331"/>
        <end position="344"/>
    </location>
</feature>
<proteinExistence type="predicted"/>
<feature type="compositionally biased region" description="Polar residues" evidence="1">
    <location>
        <begin position="113"/>
        <end position="123"/>
    </location>
</feature>
<feature type="region of interest" description="Disordered" evidence="1">
    <location>
        <begin position="362"/>
        <end position="383"/>
    </location>
</feature>
<dbReference type="AlphaFoldDB" id="A0A8H6R781"/>
<evidence type="ECO:0000313" key="2">
    <source>
        <dbReference type="EMBL" id="KAF7187216.1"/>
    </source>
</evidence>
<feature type="region of interest" description="Disordered" evidence="1">
    <location>
        <begin position="212"/>
        <end position="272"/>
    </location>
</feature>
<feature type="compositionally biased region" description="Basic and acidic residues" evidence="1">
    <location>
        <begin position="229"/>
        <end position="240"/>
    </location>
</feature>
<evidence type="ECO:0000256" key="1">
    <source>
        <dbReference type="SAM" id="MobiDB-lite"/>
    </source>
</evidence>
<sequence>MPVPTNTSRPTMAASQGHDALLDQLQTQVNLVLEQTGRVFAAVNTNPKSPPTAQVNKLKQTLPVATNHFHDALDRLQSELHHAQLVLRRDLAVCREKTGQQAQVVVQNQQAQPTTTDLKSDPSTLPAERDIATNEAPSGNPGILDQPHDQDVTMQEPNDEKPTNIQASTNDVDMGDLASDPQPDVTEMKPAPSQAAHTMPVAEVPGLADAKQSANGLQIDTKPPPADMTGKDKAIEDAKPPDTAVGSTTGDLDSLFNDGGNDDNASLTNDFNFDTNNDGGEIDFGDFGNNFSTDNNDNDNISSLLPGLEDYANTQTTSNAELDLNALFGTGNDSQNNGMNNQGAGEQRDTTFDDLMDLANFDGTGLDDGNNNNTDLDFDSLFN</sequence>
<name>A0A8H6R781_9PEZI</name>
<keyword evidence="3" id="KW-1185">Reference proteome</keyword>
<protein>
    <submittedName>
        <fullName evidence="2">Uncharacterized protein</fullName>
    </submittedName>
</protein>
<feature type="region of interest" description="Disordered" evidence="1">
    <location>
        <begin position="105"/>
        <end position="190"/>
    </location>
</feature>
<accession>A0A8H6R781</accession>
<gene>
    <name evidence="2" type="ORF">HII31_11471</name>
</gene>
<comment type="caution">
    <text evidence="2">The sequence shown here is derived from an EMBL/GenBank/DDBJ whole genome shotgun (WGS) entry which is preliminary data.</text>
</comment>
<organism evidence="2 3">
    <name type="scientific">Pseudocercospora fuligena</name>
    <dbReference type="NCBI Taxonomy" id="685502"/>
    <lineage>
        <taxon>Eukaryota</taxon>
        <taxon>Fungi</taxon>
        <taxon>Dikarya</taxon>
        <taxon>Ascomycota</taxon>
        <taxon>Pezizomycotina</taxon>
        <taxon>Dothideomycetes</taxon>
        <taxon>Dothideomycetidae</taxon>
        <taxon>Mycosphaerellales</taxon>
        <taxon>Mycosphaerellaceae</taxon>
        <taxon>Pseudocercospora</taxon>
    </lineage>
</organism>
<evidence type="ECO:0000313" key="3">
    <source>
        <dbReference type="Proteomes" id="UP000660729"/>
    </source>
</evidence>
<reference evidence="2" key="1">
    <citation type="submission" date="2020-04" db="EMBL/GenBank/DDBJ databases">
        <title>Draft genome resource of the tomato pathogen Pseudocercospora fuligena.</title>
        <authorList>
            <person name="Zaccaron A."/>
        </authorList>
    </citation>
    <scope>NUCLEOTIDE SEQUENCE</scope>
    <source>
        <strain evidence="2">PF001</strain>
    </source>
</reference>
<dbReference type="EMBL" id="JABCIY010000233">
    <property type="protein sequence ID" value="KAF7187216.1"/>
    <property type="molecule type" value="Genomic_DNA"/>
</dbReference>